<proteinExistence type="predicted"/>
<dbReference type="Proteomes" id="UP000239236">
    <property type="component" value="Unassembled WGS sequence"/>
</dbReference>
<organism evidence="1 2">
    <name type="scientific">Bacillus wiedmannii</name>
    <dbReference type="NCBI Taxonomy" id="1890302"/>
    <lineage>
        <taxon>Bacteria</taxon>
        <taxon>Bacillati</taxon>
        <taxon>Bacillota</taxon>
        <taxon>Bacilli</taxon>
        <taxon>Bacillales</taxon>
        <taxon>Bacillaceae</taxon>
        <taxon>Bacillus</taxon>
        <taxon>Bacillus cereus group</taxon>
    </lineage>
</organism>
<reference evidence="1 2" key="1">
    <citation type="submission" date="2018-03" db="EMBL/GenBank/DDBJ databases">
        <title>Genotypic and phenotypic analysis of antagonistic Bacillus spp. isolated from rhizosphere soil of plants in Tibet.</title>
        <authorList>
            <person name="Borriss R."/>
            <person name="Lasch P."/>
            <person name="Wu L."/>
            <person name="Wu H."/>
            <person name="Gao X."/>
        </authorList>
    </citation>
    <scope>NUCLEOTIDE SEQUENCE [LARGE SCALE GENOMIC DNA]</scope>
    <source>
        <strain evidence="1 2">NMSW16</strain>
    </source>
</reference>
<keyword evidence="2" id="KW-1185">Reference proteome</keyword>
<gene>
    <name evidence="1" type="ORF">C6357_21385</name>
</gene>
<comment type="caution">
    <text evidence="1">The sequence shown here is derived from an EMBL/GenBank/DDBJ whole genome shotgun (WGS) entry which is preliminary data.</text>
</comment>
<accession>A0ABX5DPK0</accession>
<protein>
    <submittedName>
        <fullName evidence="1">Uncharacterized protein</fullName>
    </submittedName>
</protein>
<evidence type="ECO:0000313" key="2">
    <source>
        <dbReference type="Proteomes" id="UP000239236"/>
    </source>
</evidence>
<dbReference type="EMBL" id="PVRR01000005">
    <property type="protein sequence ID" value="PRT38283.1"/>
    <property type="molecule type" value="Genomic_DNA"/>
</dbReference>
<evidence type="ECO:0000313" key="1">
    <source>
        <dbReference type="EMBL" id="PRT38283.1"/>
    </source>
</evidence>
<sequence length="60" mass="7205">MFIKVLFYHRKIDDSVIVPAESPSTIDPNNVLFLYVFMLSSKRLTQKNQLKDKENHFREY</sequence>
<name>A0ABX5DPK0_9BACI</name>